<accession>A0A4P7NFD3</accession>
<feature type="signal peptide" evidence="1">
    <location>
        <begin position="1"/>
        <end position="26"/>
    </location>
</feature>
<sequence length="113" mass="12912">MQILDNFKRAAIALTFIPNAVVAVAAEEQSYRWDCTVRLFYTKAGWSQVRSDYIHVPPQGTLVNYDYASLRWGIEVTPGCVGRKLGIMAKGYWVTVSDWENKNIQLIKEPVWS</sequence>
<evidence type="ECO:0000313" key="2">
    <source>
        <dbReference type="EMBL" id="QBZ60591.1"/>
    </source>
</evidence>
<reference evidence="2 3" key="1">
    <citation type="journal article" date="2019" name="Mol. Biol. Evol.">
        <title>Blast fungal genomes show frequent chromosomal changes, gene gains and losses, and effector gene turnover.</title>
        <authorList>
            <person name="Gomez Luciano L.B."/>
            <person name="Jason Tsai I."/>
            <person name="Chuma I."/>
            <person name="Tosa Y."/>
            <person name="Chen Y.H."/>
            <person name="Li J.Y."/>
            <person name="Li M.Y."/>
            <person name="Jade Lu M.Y."/>
            <person name="Nakayashiki H."/>
            <person name="Li W.H."/>
        </authorList>
    </citation>
    <scope>NUCLEOTIDE SEQUENCE [LARGE SCALE GENOMIC DNA]</scope>
    <source>
        <strain evidence="2">MZ5-1-6</strain>
    </source>
</reference>
<name>A0A4P7NFD3_PYROR</name>
<proteinExistence type="predicted"/>
<protein>
    <submittedName>
        <fullName evidence="2">Uncharacterized protein</fullName>
    </submittedName>
</protein>
<dbReference type="Proteomes" id="UP000294847">
    <property type="component" value="Chromosome 4"/>
</dbReference>
<evidence type="ECO:0000313" key="3">
    <source>
        <dbReference type="Proteomes" id="UP000294847"/>
    </source>
</evidence>
<gene>
    <name evidence="2" type="ORF">PoMZ_07533</name>
</gene>
<feature type="chain" id="PRO_5020179107" evidence="1">
    <location>
        <begin position="27"/>
        <end position="113"/>
    </location>
</feature>
<dbReference type="EMBL" id="CP034207">
    <property type="protein sequence ID" value="QBZ60591.1"/>
    <property type="molecule type" value="Genomic_DNA"/>
</dbReference>
<organism evidence="2 3">
    <name type="scientific">Pyricularia oryzae</name>
    <name type="common">Rice blast fungus</name>
    <name type="synonym">Magnaporthe oryzae</name>
    <dbReference type="NCBI Taxonomy" id="318829"/>
    <lineage>
        <taxon>Eukaryota</taxon>
        <taxon>Fungi</taxon>
        <taxon>Dikarya</taxon>
        <taxon>Ascomycota</taxon>
        <taxon>Pezizomycotina</taxon>
        <taxon>Sordariomycetes</taxon>
        <taxon>Sordariomycetidae</taxon>
        <taxon>Magnaporthales</taxon>
        <taxon>Pyriculariaceae</taxon>
        <taxon>Pyricularia</taxon>
    </lineage>
</organism>
<evidence type="ECO:0000256" key="1">
    <source>
        <dbReference type="SAM" id="SignalP"/>
    </source>
</evidence>
<keyword evidence="1" id="KW-0732">Signal</keyword>
<dbReference type="AlphaFoldDB" id="A0A4P7NFD3"/>